<organism evidence="1 2">
    <name type="scientific">Puccinia triticina</name>
    <dbReference type="NCBI Taxonomy" id="208348"/>
    <lineage>
        <taxon>Eukaryota</taxon>
        <taxon>Fungi</taxon>
        <taxon>Dikarya</taxon>
        <taxon>Basidiomycota</taxon>
        <taxon>Pucciniomycotina</taxon>
        <taxon>Pucciniomycetes</taxon>
        <taxon>Pucciniales</taxon>
        <taxon>Pucciniaceae</taxon>
        <taxon>Puccinia</taxon>
    </lineage>
</organism>
<gene>
    <name evidence="1" type="ORF">PtA15_13A328</name>
</gene>
<name>A0ABY7D2V7_9BASI</name>
<reference evidence="1" key="1">
    <citation type="submission" date="2022-10" db="EMBL/GenBank/DDBJ databases">
        <title>Puccinia triticina Genome sequencing and assembly.</title>
        <authorList>
            <person name="Li C."/>
        </authorList>
    </citation>
    <scope>NUCLEOTIDE SEQUENCE</scope>
    <source>
        <strain evidence="1">Pt15</strain>
    </source>
</reference>
<protein>
    <submittedName>
        <fullName evidence="1">Uncharacterized protein</fullName>
    </submittedName>
</protein>
<evidence type="ECO:0000313" key="2">
    <source>
        <dbReference type="Proteomes" id="UP001164743"/>
    </source>
</evidence>
<dbReference type="EMBL" id="CP110433">
    <property type="protein sequence ID" value="WAQ90928.1"/>
    <property type="molecule type" value="Genomic_DNA"/>
</dbReference>
<keyword evidence="2" id="KW-1185">Reference proteome</keyword>
<proteinExistence type="predicted"/>
<dbReference type="Proteomes" id="UP001164743">
    <property type="component" value="Chromosome 13A"/>
</dbReference>
<dbReference type="RefSeq" id="XP_053026483.1">
    <property type="nucleotide sequence ID" value="XM_053162515.1"/>
</dbReference>
<accession>A0ABY7D2V7</accession>
<dbReference type="GeneID" id="77803409"/>
<sequence length="234" mass="26625">MLVTLYLPELDDNDFSSCQRIQISLNNHPIAIFDLADDLYHDWTIKRAEGSLLEAAQIPVQERVEADNLHSAGEFGNLNLNQNVEKEDQNVSSLESKPGKLVDIRESKAVLFNFFKLLENIHDGKAKASEEGDVYASNMKKLSEAIAEANFEDFNQKPFVDQLSILTENFRKINGPLQEILKEKIVKPADSDPKTIRKLEEDLYTKKCKAIESSLAEIQKDMLRTTVGRFQKRI</sequence>
<evidence type="ECO:0000313" key="1">
    <source>
        <dbReference type="EMBL" id="WAQ90928.1"/>
    </source>
</evidence>